<dbReference type="PANTHER" id="PTHR12815:SF15">
    <property type="entry name" value="OS11G0106200 PROTEIN"/>
    <property type="match status" value="1"/>
</dbReference>
<dbReference type="InterPro" id="IPR039910">
    <property type="entry name" value="D15-like"/>
</dbReference>
<reference evidence="5 6" key="2">
    <citation type="submission" date="2024-10" db="EMBL/GenBank/DDBJ databases">
        <authorList>
            <person name="Ryan C."/>
        </authorList>
    </citation>
    <scope>NUCLEOTIDE SEQUENCE [LARGE SCALE GENOMIC DNA]</scope>
</reference>
<dbReference type="Gene3D" id="2.40.160.50">
    <property type="entry name" value="membrane protein fhac: a member of the omp85/tpsb transporter family"/>
    <property type="match status" value="1"/>
</dbReference>
<dbReference type="AlphaFoldDB" id="A0ABC9B3C5"/>
<keyword evidence="6" id="KW-1185">Reference proteome</keyword>
<dbReference type="Pfam" id="PF01103">
    <property type="entry name" value="Omp85"/>
    <property type="match status" value="1"/>
</dbReference>
<feature type="domain" description="Bacterial surface antigen (D15)" evidence="4">
    <location>
        <begin position="58"/>
        <end position="277"/>
    </location>
</feature>
<gene>
    <name evidence="5" type="ORF">URODEC1_LOCUS60012</name>
</gene>
<organism evidence="5 6">
    <name type="scientific">Urochloa decumbens</name>
    <dbReference type="NCBI Taxonomy" id="240449"/>
    <lineage>
        <taxon>Eukaryota</taxon>
        <taxon>Viridiplantae</taxon>
        <taxon>Streptophyta</taxon>
        <taxon>Embryophyta</taxon>
        <taxon>Tracheophyta</taxon>
        <taxon>Spermatophyta</taxon>
        <taxon>Magnoliopsida</taxon>
        <taxon>Liliopsida</taxon>
        <taxon>Poales</taxon>
        <taxon>Poaceae</taxon>
        <taxon>PACMAD clade</taxon>
        <taxon>Panicoideae</taxon>
        <taxon>Panicodae</taxon>
        <taxon>Paniceae</taxon>
        <taxon>Melinidinae</taxon>
        <taxon>Urochloa</taxon>
    </lineage>
</organism>
<evidence type="ECO:0000259" key="4">
    <source>
        <dbReference type="Pfam" id="PF01103"/>
    </source>
</evidence>
<dbReference type="InterPro" id="IPR000184">
    <property type="entry name" value="Bac_surfAg_D15"/>
</dbReference>
<reference evidence="6" key="1">
    <citation type="submission" date="2024-06" db="EMBL/GenBank/DDBJ databases">
        <authorList>
            <person name="Ryan C."/>
        </authorList>
    </citation>
    <scope>NUCLEOTIDE SEQUENCE [LARGE SCALE GENOMIC DNA]</scope>
</reference>
<comment type="subcellular location">
    <subcellularLocation>
        <location evidence="3">Plastid</location>
        <location evidence="3">Chloroplast outer membrane</location>
    </subcellularLocation>
</comment>
<dbReference type="PANTHER" id="PTHR12815">
    <property type="entry name" value="SORTING AND ASSEMBLY MACHINERY SAMM50 PROTEIN FAMILY MEMBER"/>
    <property type="match status" value="1"/>
</dbReference>
<protein>
    <recommendedName>
        <fullName evidence="4">Bacterial surface antigen (D15) domain-containing protein</fullName>
    </recommendedName>
</protein>
<evidence type="ECO:0000256" key="3">
    <source>
        <dbReference type="ARBA" id="ARBA00024013"/>
    </source>
</evidence>
<evidence type="ECO:0000256" key="1">
    <source>
        <dbReference type="ARBA" id="ARBA00022805"/>
    </source>
</evidence>
<keyword evidence="1" id="KW-0934">Plastid</keyword>
<proteinExistence type="predicted"/>
<evidence type="ECO:0000313" key="6">
    <source>
        <dbReference type="Proteomes" id="UP001497457"/>
    </source>
</evidence>
<dbReference type="Proteomes" id="UP001497457">
    <property type="component" value="Chromosome 23rd"/>
</dbReference>
<sequence length="296" mass="32369">MFQPQYEEYLLKNGIFRAIPVLLEAKHLKLGMEETRSFSLEGSLKLKNLFGYWETWDASVALELDRTTELRDGVEMPRIGAIPTPLMARISFLSGDWLKSSLKEHRREVDLQVALPLGVLNGALNAGVAAGIIHPLERGSTGSVLPLSERFYLGGNRSLVCRLGGPSSLSGFKARGLEPRDFRTCDQNNSENGASTSTELDGGGDIAVTAFADLSFDLPLKPLRELGIHGHAFVSAGNLAKLTEHDLQKFTPADFLQTFRSSVGFGVVVPTKLFRIEVCPFAFFSSSTEVSDEFAS</sequence>
<evidence type="ECO:0000256" key="2">
    <source>
        <dbReference type="ARBA" id="ARBA00023136"/>
    </source>
</evidence>
<evidence type="ECO:0000313" key="5">
    <source>
        <dbReference type="EMBL" id="CAL4989929.1"/>
    </source>
</evidence>
<name>A0ABC9B3C5_9POAL</name>
<dbReference type="GO" id="GO:0009707">
    <property type="term" value="C:chloroplast outer membrane"/>
    <property type="evidence" value="ECO:0007669"/>
    <property type="project" value="UniProtKB-SubCell"/>
</dbReference>
<keyword evidence="1" id="KW-1002">Plastid outer membrane</keyword>
<accession>A0ABC9B3C5</accession>
<keyword evidence="2" id="KW-0472">Membrane</keyword>
<dbReference type="EMBL" id="OZ075133">
    <property type="protein sequence ID" value="CAL4989929.1"/>
    <property type="molecule type" value="Genomic_DNA"/>
</dbReference>